<keyword evidence="2 6" id="KW-0812">Transmembrane</keyword>
<protein>
    <recommendedName>
        <fullName evidence="9">RTA1-like protein</fullName>
    </recommendedName>
</protein>
<reference evidence="7" key="1">
    <citation type="submission" date="2022-10" db="EMBL/GenBank/DDBJ databases">
        <title>Culturing micro-colonial fungi from biological soil crusts in the Mojave desert and describing Neophaeococcomyces mojavensis, and introducing the new genera and species Taxawa tesnikishii.</title>
        <authorList>
            <person name="Kurbessoian T."/>
            <person name="Stajich J.E."/>
        </authorList>
    </citation>
    <scope>NUCLEOTIDE SEQUENCE</scope>
    <source>
        <strain evidence="7">TK_35</strain>
    </source>
</reference>
<evidence type="ECO:0000313" key="8">
    <source>
        <dbReference type="Proteomes" id="UP001172681"/>
    </source>
</evidence>
<dbReference type="EMBL" id="JAPDRN010000155">
    <property type="protein sequence ID" value="KAJ9617704.1"/>
    <property type="molecule type" value="Genomic_DNA"/>
</dbReference>
<evidence type="ECO:0000256" key="5">
    <source>
        <dbReference type="SAM" id="MobiDB-lite"/>
    </source>
</evidence>
<evidence type="ECO:0000256" key="4">
    <source>
        <dbReference type="ARBA" id="ARBA00023136"/>
    </source>
</evidence>
<feature type="transmembrane region" description="Helical" evidence="6">
    <location>
        <begin position="124"/>
        <end position="147"/>
    </location>
</feature>
<feature type="transmembrane region" description="Helical" evidence="6">
    <location>
        <begin position="247"/>
        <end position="264"/>
    </location>
</feature>
<dbReference type="PANTHER" id="PTHR31465:SF15">
    <property type="entry name" value="LIPID TRANSPORTER ATNI-RELATED"/>
    <property type="match status" value="1"/>
</dbReference>
<feature type="compositionally biased region" description="Basic and acidic residues" evidence="5">
    <location>
        <begin position="333"/>
        <end position="355"/>
    </location>
</feature>
<dbReference type="Pfam" id="PF04479">
    <property type="entry name" value="RTA1"/>
    <property type="match status" value="1"/>
</dbReference>
<feature type="transmembrane region" description="Helical" evidence="6">
    <location>
        <begin position="83"/>
        <end position="103"/>
    </location>
</feature>
<evidence type="ECO:0000256" key="1">
    <source>
        <dbReference type="ARBA" id="ARBA00004141"/>
    </source>
</evidence>
<proteinExistence type="predicted"/>
<dbReference type="PANTHER" id="PTHR31465">
    <property type="entry name" value="PROTEIN RTA1-RELATED"/>
    <property type="match status" value="1"/>
</dbReference>
<feature type="transmembrane region" description="Helical" evidence="6">
    <location>
        <begin position="49"/>
        <end position="71"/>
    </location>
</feature>
<evidence type="ECO:0000256" key="6">
    <source>
        <dbReference type="SAM" id="Phobius"/>
    </source>
</evidence>
<feature type="compositionally biased region" description="Basic residues" evidence="5">
    <location>
        <begin position="320"/>
        <end position="332"/>
    </location>
</feature>
<feature type="transmembrane region" description="Helical" evidence="6">
    <location>
        <begin position="15"/>
        <end position="37"/>
    </location>
</feature>
<feature type="transmembrane region" description="Helical" evidence="6">
    <location>
        <begin position="159"/>
        <end position="181"/>
    </location>
</feature>
<evidence type="ECO:0008006" key="9">
    <source>
        <dbReference type="Google" id="ProtNLM"/>
    </source>
</evidence>
<dbReference type="GO" id="GO:0016020">
    <property type="term" value="C:membrane"/>
    <property type="evidence" value="ECO:0007669"/>
    <property type="project" value="UniProtKB-SubCell"/>
</dbReference>
<gene>
    <name evidence="7" type="ORF">H2204_013516</name>
</gene>
<keyword evidence="8" id="KW-1185">Reference proteome</keyword>
<evidence type="ECO:0000256" key="2">
    <source>
        <dbReference type="ARBA" id="ARBA00022692"/>
    </source>
</evidence>
<evidence type="ECO:0000313" key="7">
    <source>
        <dbReference type="EMBL" id="KAJ9617704.1"/>
    </source>
</evidence>
<dbReference type="InterPro" id="IPR007568">
    <property type="entry name" value="RTA1"/>
</dbReference>
<feature type="transmembrane region" description="Helical" evidence="6">
    <location>
        <begin position="284"/>
        <end position="302"/>
    </location>
</feature>
<name>A0AA38XQ89_9EURO</name>
<comment type="caution">
    <text evidence="7">The sequence shown here is derived from an EMBL/GenBank/DDBJ whole genome shotgun (WGS) entry which is preliminary data.</text>
</comment>
<feature type="region of interest" description="Disordered" evidence="5">
    <location>
        <begin position="313"/>
        <end position="376"/>
    </location>
</feature>
<evidence type="ECO:0000256" key="3">
    <source>
        <dbReference type="ARBA" id="ARBA00022989"/>
    </source>
</evidence>
<sequence length="376" mass="42145">MPSITCHAGTGDNFYFAYCPSLAAAVIFAVLFGITTTTHIAQAIRYRKAFATVLIMGAAWETGGYVVRTLAVYHQLNETLYTVQQLLVLLAPLWINAYIYMLLGRMIHFFLRSDSVFKVPARSITRMFVIFDITAFFIQAIGGVMAGPDASAHVQRLGMNIYMAGVGVQLGFLVVFTSLAVRFQLNLKRQQDSTTTQPRQLFQNQPYTGISPFDEEENATAAAWPKNDPLDDEPYAPYPSPTLAKRLLVALYAVMFLVIIRNAYRLAEFAQGENSPAVTHEWFGYVFDATPMFVATVVLNVWNPGKVLQGARSDFGRQDKARKRAKREKKVAKKEAKREAKQVRKDQKQEKKENNDPTFVSSEEVNGAGYAPLQRV</sequence>
<keyword evidence="3 6" id="KW-1133">Transmembrane helix</keyword>
<organism evidence="7 8">
    <name type="scientific">Knufia peltigerae</name>
    <dbReference type="NCBI Taxonomy" id="1002370"/>
    <lineage>
        <taxon>Eukaryota</taxon>
        <taxon>Fungi</taxon>
        <taxon>Dikarya</taxon>
        <taxon>Ascomycota</taxon>
        <taxon>Pezizomycotina</taxon>
        <taxon>Eurotiomycetes</taxon>
        <taxon>Chaetothyriomycetidae</taxon>
        <taxon>Chaetothyriales</taxon>
        <taxon>Trichomeriaceae</taxon>
        <taxon>Knufia</taxon>
    </lineage>
</organism>
<dbReference type="AlphaFoldDB" id="A0AA38XQ89"/>
<comment type="subcellular location">
    <subcellularLocation>
        <location evidence="1">Membrane</location>
        <topology evidence="1">Multi-pass membrane protein</topology>
    </subcellularLocation>
</comment>
<accession>A0AA38XQ89</accession>
<dbReference type="Proteomes" id="UP001172681">
    <property type="component" value="Unassembled WGS sequence"/>
</dbReference>
<keyword evidence="4 6" id="KW-0472">Membrane</keyword>